<dbReference type="Proteomes" id="UP000250744">
    <property type="component" value="Unassembled WGS sequence"/>
</dbReference>
<keyword evidence="7" id="KW-1185">Reference proteome</keyword>
<dbReference type="Gene3D" id="2.70.98.10">
    <property type="match status" value="1"/>
</dbReference>
<evidence type="ECO:0000256" key="2">
    <source>
        <dbReference type="ARBA" id="ARBA00005866"/>
    </source>
</evidence>
<dbReference type="InterPro" id="IPR014718">
    <property type="entry name" value="GH-type_carb-bd"/>
</dbReference>
<dbReference type="CDD" id="cd09020">
    <property type="entry name" value="D-hex-6-P-epi_like"/>
    <property type="match status" value="1"/>
</dbReference>
<dbReference type="AlphaFoldDB" id="A0A364NJ40"/>
<comment type="catalytic activity">
    <reaction evidence="1">
        <text>alpha-D-glucose 6-phosphate = beta-D-glucose 6-phosphate</text>
        <dbReference type="Rhea" id="RHEA:16249"/>
        <dbReference type="ChEBI" id="CHEBI:58225"/>
        <dbReference type="ChEBI" id="CHEBI:58247"/>
        <dbReference type="EC" id="5.1.3.15"/>
    </reaction>
</comment>
<dbReference type="RefSeq" id="WP_112160144.1">
    <property type="nucleotide sequence ID" value="NZ_QKRX01000013.1"/>
</dbReference>
<evidence type="ECO:0000256" key="1">
    <source>
        <dbReference type="ARBA" id="ARBA00001096"/>
    </source>
</evidence>
<evidence type="ECO:0000256" key="3">
    <source>
        <dbReference type="ARBA" id="ARBA00023235"/>
    </source>
</evidence>
<dbReference type="EMBL" id="QKRX01000013">
    <property type="protein sequence ID" value="RAU17040.1"/>
    <property type="molecule type" value="Genomic_DNA"/>
</dbReference>
<dbReference type="EC" id="5.1.3.15" evidence="4"/>
<dbReference type="GO" id="GO:0030246">
    <property type="term" value="F:carbohydrate binding"/>
    <property type="evidence" value="ECO:0007669"/>
    <property type="project" value="UniProtKB-UniRule"/>
</dbReference>
<evidence type="ECO:0000313" key="6">
    <source>
        <dbReference type="EMBL" id="RAU17040.1"/>
    </source>
</evidence>
<feature type="active site" evidence="5">
    <location>
        <position position="242"/>
    </location>
</feature>
<reference evidence="6 7" key="1">
    <citation type="submission" date="2018-06" db="EMBL/GenBank/DDBJ databases">
        <title>Nitrincola tibetense sp. nov., isolated from Lake XuguoCo on Tibetan Plateau.</title>
        <authorList>
            <person name="Xing P."/>
        </authorList>
    </citation>
    <scope>NUCLEOTIDE SEQUENCE [LARGE SCALE GENOMIC DNA]</scope>
    <source>
        <strain evidence="7">xg18</strain>
    </source>
</reference>
<dbReference type="GO" id="GO:0047938">
    <property type="term" value="F:glucose-6-phosphate 1-epimerase activity"/>
    <property type="evidence" value="ECO:0007669"/>
    <property type="project" value="UniProtKB-UniRule"/>
</dbReference>
<dbReference type="PIRSF" id="PIRSF016020">
    <property type="entry name" value="PHexose_mutarotase"/>
    <property type="match status" value="1"/>
</dbReference>
<organism evidence="6 7">
    <name type="scientific">Nitrincola tibetensis</name>
    <dbReference type="NCBI Taxonomy" id="2219697"/>
    <lineage>
        <taxon>Bacteria</taxon>
        <taxon>Pseudomonadati</taxon>
        <taxon>Pseudomonadota</taxon>
        <taxon>Gammaproteobacteria</taxon>
        <taxon>Oceanospirillales</taxon>
        <taxon>Oceanospirillaceae</taxon>
        <taxon>Nitrincola</taxon>
    </lineage>
</organism>
<sequence length="264" mass="29879">MDIIEIQHPSCHARIALQGAQLLEWTPHGCDHSLLWCTPHQYFQPGRAIRGGVPICWPWFNKQGQPSHGFARTERWSLCAQETLSDRVIVTLELKDSEHTRELWPHSFHLRLTLSLGHECQIDLNIDCQATNTGALHTYLNVGDVQNTLVNGLGLEYFDSLTQQNVKIDSIDTPELNINQAVDRIYTAPSPISLVKSPLFPSAIVVEHQHHQEVVVWNPWREGAHALSDMETESFQKMLCVETASISRPLNKQLSMTLRLAADL</sequence>
<dbReference type="SUPFAM" id="SSF74650">
    <property type="entry name" value="Galactose mutarotase-like"/>
    <property type="match status" value="1"/>
</dbReference>
<comment type="caution">
    <text evidence="6">The sequence shown here is derived from an EMBL/GenBank/DDBJ whole genome shotgun (WGS) entry which is preliminary data.</text>
</comment>
<dbReference type="InterPro" id="IPR011013">
    <property type="entry name" value="Gal_mutarotase_sf_dom"/>
</dbReference>
<keyword evidence="3 4" id="KW-0413">Isomerase</keyword>
<dbReference type="InterPro" id="IPR025532">
    <property type="entry name" value="G6P_1-epimerase"/>
</dbReference>
<accession>A0A364NJ40</accession>
<comment type="similarity">
    <text evidence="2 4">Belongs to the glucose-6-phosphate 1-epimerase family.</text>
</comment>
<protein>
    <recommendedName>
        <fullName evidence="4">Putative glucose-6-phosphate 1-epimerase</fullName>
        <ecNumber evidence="4">5.1.3.15</ecNumber>
    </recommendedName>
</protein>
<dbReference type="InterPro" id="IPR008183">
    <property type="entry name" value="Aldose_1/G6P_1-epimerase"/>
</dbReference>
<dbReference type="Pfam" id="PF01263">
    <property type="entry name" value="Aldose_epim"/>
    <property type="match status" value="1"/>
</dbReference>
<name>A0A364NJ40_9GAMM</name>
<dbReference type="PANTHER" id="PTHR11122">
    <property type="entry name" value="APOSPORY-ASSOCIATED PROTEIN C-RELATED"/>
    <property type="match status" value="1"/>
</dbReference>
<evidence type="ECO:0000313" key="7">
    <source>
        <dbReference type="Proteomes" id="UP000250744"/>
    </source>
</evidence>
<gene>
    <name evidence="6" type="ORF">DN062_15135</name>
</gene>
<evidence type="ECO:0000256" key="4">
    <source>
        <dbReference type="PIRNR" id="PIRNR016020"/>
    </source>
</evidence>
<dbReference type="PANTHER" id="PTHR11122:SF13">
    <property type="entry name" value="GLUCOSE-6-PHOSPHATE 1-EPIMERASE"/>
    <property type="match status" value="1"/>
</dbReference>
<feature type="active site" evidence="5">
    <location>
        <position position="137"/>
    </location>
</feature>
<proteinExistence type="inferred from homology"/>
<evidence type="ECO:0000256" key="5">
    <source>
        <dbReference type="PIRSR" id="PIRSR016020-1"/>
    </source>
</evidence>
<dbReference type="GO" id="GO:0005975">
    <property type="term" value="P:carbohydrate metabolic process"/>
    <property type="evidence" value="ECO:0007669"/>
    <property type="project" value="InterPro"/>
</dbReference>
<dbReference type="OrthoDB" id="9790727at2"/>